<feature type="compositionally biased region" description="Basic residues" evidence="1">
    <location>
        <begin position="160"/>
        <end position="171"/>
    </location>
</feature>
<reference evidence="2" key="3">
    <citation type="submission" date="2022-06" db="UniProtKB">
        <authorList>
            <consortium name="EnsemblPlants"/>
        </authorList>
    </citation>
    <scope>IDENTIFICATION</scope>
</reference>
<dbReference type="Gramene" id="TuG1812G0700002398.01.T01">
    <property type="protein sequence ID" value="TuG1812G0700002398.01.T01"/>
    <property type="gene ID" value="TuG1812G0700002398.01"/>
</dbReference>
<dbReference type="Proteomes" id="UP000015106">
    <property type="component" value="Chromosome 7"/>
</dbReference>
<evidence type="ECO:0000313" key="3">
    <source>
        <dbReference type="Proteomes" id="UP000015106"/>
    </source>
</evidence>
<feature type="region of interest" description="Disordered" evidence="1">
    <location>
        <begin position="1"/>
        <end position="41"/>
    </location>
</feature>
<feature type="compositionally biased region" description="Low complexity" evidence="1">
    <location>
        <begin position="88"/>
        <end position="114"/>
    </location>
</feature>
<evidence type="ECO:0000313" key="2">
    <source>
        <dbReference type="EnsemblPlants" id="TuG1812G0700002398.01.T01"/>
    </source>
</evidence>
<proteinExistence type="predicted"/>
<feature type="compositionally biased region" description="Basic and acidic residues" evidence="1">
    <location>
        <begin position="146"/>
        <end position="159"/>
    </location>
</feature>
<protein>
    <submittedName>
        <fullName evidence="2">Uncharacterized protein</fullName>
    </submittedName>
</protein>
<reference evidence="3" key="1">
    <citation type="journal article" date="2013" name="Nature">
        <title>Draft genome of the wheat A-genome progenitor Triticum urartu.</title>
        <authorList>
            <person name="Ling H.Q."/>
            <person name="Zhao S."/>
            <person name="Liu D."/>
            <person name="Wang J."/>
            <person name="Sun H."/>
            <person name="Zhang C."/>
            <person name="Fan H."/>
            <person name="Li D."/>
            <person name="Dong L."/>
            <person name="Tao Y."/>
            <person name="Gao C."/>
            <person name="Wu H."/>
            <person name="Li Y."/>
            <person name="Cui Y."/>
            <person name="Guo X."/>
            <person name="Zheng S."/>
            <person name="Wang B."/>
            <person name="Yu K."/>
            <person name="Liang Q."/>
            <person name="Yang W."/>
            <person name="Lou X."/>
            <person name="Chen J."/>
            <person name="Feng M."/>
            <person name="Jian J."/>
            <person name="Zhang X."/>
            <person name="Luo G."/>
            <person name="Jiang Y."/>
            <person name="Liu J."/>
            <person name="Wang Z."/>
            <person name="Sha Y."/>
            <person name="Zhang B."/>
            <person name="Wu H."/>
            <person name="Tang D."/>
            <person name="Shen Q."/>
            <person name="Xue P."/>
            <person name="Zou S."/>
            <person name="Wang X."/>
            <person name="Liu X."/>
            <person name="Wang F."/>
            <person name="Yang Y."/>
            <person name="An X."/>
            <person name="Dong Z."/>
            <person name="Zhang K."/>
            <person name="Zhang X."/>
            <person name="Luo M.C."/>
            <person name="Dvorak J."/>
            <person name="Tong Y."/>
            <person name="Wang J."/>
            <person name="Yang H."/>
            <person name="Li Z."/>
            <person name="Wang D."/>
            <person name="Zhang A."/>
            <person name="Wang J."/>
        </authorList>
    </citation>
    <scope>NUCLEOTIDE SEQUENCE</scope>
    <source>
        <strain evidence="3">cv. G1812</strain>
    </source>
</reference>
<dbReference type="AlphaFoldDB" id="A0A8R7V683"/>
<feature type="region of interest" description="Disordered" evidence="1">
    <location>
        <begin position="88"/>
        <end position="171"/>
    </location>
</feature>
<keyword evidence="3" id="KW-1185">Reference proteome</keyword>
<organism evidence="2 3">
    <name type="scientific">Triticum urartu</name>
    <name type="common">Red wild einkorn</name>
    <name type="synonym">Crithodium urartu</name>
    <dbReference type="NCBI Taxonomy" id="4572"/>
    <lineage>
        <taxon>Eukaryota</taxon>
        <taxon>Viridiplantae</taxon>
        <taxon>Streptophyta</taxon>
        <taxon>Embryophyta</taxon>
        <taxon>Tracheophyta</taxon>
        <taxon>Spermatophyta</taxon>
        <taxon>Magnoliopsida</taxon>
        <taxon>Liliopsida</taxon>
        <taxon>Poales</taxon>
        <taxon>Poaceae</taxon>
        <taxon>BOP clade</taxon>
        <taxon>Pooideae</taxon>
        <taxon>Triticodae</taxon>
        <taxon>Triticeae</taxon>
        <taxon>Triticinae</taxon>
        <taxon>Triticum</taxon>
    </lineage>
</organism>
<dbReference type="Gramene" id="TuG1812G0700002398.01.T02">
    <property type="protein sequence ID" value="TuG1812G0700002398.01.T02"/>
    <property type="gene ID" value="TuG1812G0700002398.01"/>
</dbReference>
<evidence type="ECO:0000256" key="1">
    <source>
        <dbReference type="SAM" id="MobiDB-lite"/>
    </source>
</evidence>
<sequence>RTLPSPRPNKDGDDTGDEEERGRARRGIDRRITNLGGRGGPRAHVDVLVVDGNLLAVHLLHGRRVLSSNLLASANLIPGLISSRWRFSMGSPSTSPSSDPLFISPSPPLLSAADDAADGHLRGQPAPAALPPPRRHRLNPSWEWEDEKKEDAAGRERDGRVRKRRRWAQGT</sequence>
<name>A0A8R7V683_TRIUA</name>
<dbReference type="EnsemblPlants" id="TuG1812G0700002398.01.T01">
    <property type="protein sequence ID" value="TuG1812G0700002398.01.T01"/>
    <property type="gene ID" value="TuG1812G0700002398.01"/>
</dbReference>
<feature type="compositionally biased region" description="Basic and acidic residues" evidence="1">
    <location>
        <begin position="20"/>
        <end position="32"/>
    </location>
</feature>
<accession>A0A8R7V683</accession>
<dbReference type="EnsemblPlants" id="TuG1812G0700002398.01.T02">
    <property type="protein sequence ID" value="TuG1812G0700002398.01.T02"/>
    <property type="gene ID" value="TuG1812G0700002398.01"/>
</dbReference>
<reference evidence="2" key="2">
    <citation type="submission" date="2018-03" db="EMBL/GenBank/DDBJ databases">
        <title>The Triticum urartu genome reveals the dynamic nature of wheat genome evolution.</title>
        <authorList>
            <person name="Ling H."/>
            <person name="Ma B."/>
            <person name="Shi X."/>
            <person name="Liu H."/>
            <person name="Dong L."/>
            <person name="Sun H."/>
            <person name="Cao Y."/>
            <person name="Gao Q."/>
            <person name="Zheng S."/>
            <person name="Li Y."/>
            <person name="Yu Y."/>
            <person name="Du H."/>
            <person name="Qi M."/>
            <person name="Li Y."/>
            <person name="Yu H."/>
            <person name="Cui Y."/>
            <person name="Wang N."/>
            <person name="Chen C."/>
            <person name="Wu H."/>
            <person name="Zhao Y."/>
            <person name="Zhang J."/>
            <person name="Li Y."/>
            <person name="Zhou W."/>
            <person name="Zhang B."/>
            <person name="Hu W."/>
            <person name="Eijk M."/>
            <person name="Tang J."/>
            <person name="Witsenboer H."/>
            <person name="Zhao S."/>
            <person name="Li Z."/>
            <person name="Zhang A."/>
            <person name="Wang D."/>
            <person name="Liang C."/>
        </authorList>
    </citation>
    <scope>NUCLEOTIDE SEQUENCE [LARGE SCALE GENOMIC DNA]</scope>
    <source>
        <strain evidence="2">cv. G1812</strain>
    </source>
</reference>